<evidence type="ECO:0000256" key="2">
    <source>
        <dbReference type="ARBA" id="ARBA00022729"/>
    </source>
</evidence>
<dbReference type="SUPFAM" id="SSF56925">
    <property type="entry name" value="OMPA-like"/>
    <property type="match status" value="1"/>
</dbReference>
<accession>A0A1M7ZCJ6</accession>
<gene>
    <name evidence="8" type="ORF">SAMN02745172_01107</name>
</gene>
<evidence type="ECO:0000313" key="9">
    <source>
        <dbReference type="Proteomes" id="UP000186406"/>
    </source>
</evidence>
<dbReference type="EMBL" id="FRXO01000002">
    <property type="protein sequence ID" value="SHO62618.1"/>
    <property type="molecule type" value="Genomic_DNA"/>
</dbReference>
<dbReference type="Gene3D" id="2.40.160.20">
    <property type="match status" value="1"/>
</dbReference>
<dbReference type="InterPro" id="IPR011250">
    <property type="entry name" value="OMP/PagP_B-barrel"/>
</dbReference>
<feature type="chain" id="PRO_5012613390" evidence="6">
    <location>
        <begin position="25"/>
        <end position="240"/>
    </location>
</feature>
<dbReference type="Pfam" id="PF13505">
    <property type="entry name" value="OMP_b-brl"/>
    <property type="match status" value="1"/>
</dbReference>
<dbReference type="InterPro" id="IPR027385">
    <property type="entry name" value="Beta-barrel_OMP"/>
</dbReference>
<dbReference type="RefSeq" id="WP_175563617.1">
    <property type="nucleotide sequence ID" value="NZ_FRXO01000002.1"/>
</dbReference>
<proteinExistence type="inferred from homology"/>
<feature type="domain" description="Outer membrane protein beta-barrel" evidence="7">
    <location>
        <begin position="56"/>
        <end position="240"/>
    </location>
</feature>
<sequence>MKRRSKFAASALLSLAGAVVSATAASAQYYDPSASMDSYGTAAPAPAPLPAADAYAAPSAGYKWSGAYVGGVLGAGWGTANVDYGLFSTTNSPSGATGGIVGGFNFNLASNFVLGAETDLTWNGLTDRQNAGFTEVTTRSNWQLTARGRAGVALDRILLYGTAGVAFNDIEVSAAGASNSEVRTGWVAGGGAEGAITQHITARAELLYSSFGRDEYAVGPTPASTDFSMTVLRGGIGYRF</sequence>
<evidence type="ECO:0000313" key="8">
    <source>
        <dbReference type="EMBL" id="SHO62618.1"/>
    </source>
</evidence>
<feature type="signal peptide" evidence="6">
    <location>
        <begin position="1"/>
        <end position="24"/>
    </location>
</feature>
<dbReference type="Proteomes" id="UP000186406">
    <property type="component" value="Unassembled WGS sequence"/>
</dbReference>
<keyword evidence="4" id="KW-0998">Cell outer membrane</keyword>
<evidence type="ECO:0000256" key="1">
    <source>
        <dbReference type="ARBA" id="ARBA00004442"/>
    </source>
</evidence>
<evidence type="ECO:0000256" key="3">
    <source>
        <dbReference type="ARBA" id="ARBA00023136"/>
    </source>
</evidence>
<keyword evidence="9" id="KW-1185">Reference proteome</keyword>
<dbReference type="InterPro" id="IPR051692">
    <property type="entry name" value="OMP-like"/>
</dbReference>
<comment type="subcellular location">
    <subcellularLocation>
        <location evidence="1">Cell outer membrane</location>
    </subcellularLocation>
</comment>
<dbReference type="PANTHER" id="PTHR34001">
    <property type="entry name" value="BLL7405 PROTEIN"/>
    <property type="match status" value="1"/>
</dbReference>
<evidence type="ECO:0000256" key="5">
    <source>
        <dbReference type="ARBA" id="ARBA00038306"/>
    </source>
</evidence>
<evidence type="ECO:0000256" key="4">
    <source>
        <dbReference type="ARBA" id="ARBA00023237"/>
    </source>
</evidence>
<evidence type="ECO:0000256" key="6">
    <source>
        <dbReference type="SAM" id="SignalP"/>
    </source>
</evidence>
<name>A0A1M7ZCJ6_9HYPH</name>
<dbReference type="GO" id="GO:0009279">
    <property type="term" value="C:cell outer membrane"/>
    <property type="evidence" value="ECO:0007669"/>
    <property type="project" value="UniProtKB-SubCell"/>
</dbReference>
<dbReference type="STRING" id="1123029.SAMN02745172_01107"/>
<organism evidence="8 9">
    <name type="scientific">Pseudoxanthobacter soli DSM 19599</name>
    <dbReference type="NCBI Taxonomy" id="1123029"/>
    <lineage>
        <taxon>Bacteria</taxon>
        <taxon>Pseudomonadati</taxon>
        <taxon>Pseudomonadota</taxon>
        <taxon>Alphaproteobacteria</taxon>
        <taxon>Hyphomicrobiales</taxon>
        <taxon>Segnochrobactraceae</taxon>
        <taxon>Pseudoxanthobacter</taxon>
    </lineage>
</organism>
<protein>
    <submittedName>
        <fullName evidence="8">Outer membrane immunogenic protein</fullName>
    </submittedName>
</protein>
<keyword evidence="3" id="KW-0472">Membrane</keyword>
<dbReference type="PANTHER" id="PTHR34001:SF3">
    <property type="entry name" value="BLL7405 PROTEIN"/>
    <property type="match status" value="1"/>
</dbReference>
<comment type="similarity">
    <text evidence="5">Belongs to the Omp25/RopB family.</text>
</comment>
<reference evidence="8 9" key="1">
    <citation type="submission" date="2016-12" db="EMBL/GenBank/DDBJ databases">
        <authorList>
            <person name="Song W.-J."/>
            <person name="Kurnit D.M."/>
        </authorList>
    </citation>
    <scope>NUCLEOTIDE SEQUENCE [LARGE SCALE GENOMIC DNA]</scope>
    <source>
        <strain evidence="8 9">DSM 19599</strain>
    </source>
</reference>
<keyword evidence="2 6" id="KW-0732">Signal</keyword>
<dbReference type="AlphaFoldDB" id="A0A1M7ZCJ6"/>
<evidence type="ECO:0000259" key="7">
    <source>
        <dbReference type="Pfam" id="PF13505"/>
    </source>
</evidence>